<keyword evidence="1" id="KW-0328">Glycosyltransferase</keyword>
<dbReference type="EMBL" id="CP001661">
    <property type="protein sequence ID" value="ACT18501.1"/>
    <property type="molecule type" value="Genomic_DNA"/>
</dbReference>
<dbReference type="SUPFAM" id="SSF53756">
    <property type="entry name" value="UDP-Glycosyltransferase/glycogen phosphorylase"/>
    <property type="match status" value="1"/>
</dbReference>
<dbReference type="eggNOG" id="COG0438">
    <property type="taxonomic scope" value="Bacteria"/>
</dbReference>
<dbReference type="OrthoDB" id="9790710at2"/>
<dbReference type="STRING" id="443144.GM21_2458"/>
<dbReference type="PANTHER" id="PTHR12526:SF510">
    <property type="entry name" value="D-INOSITOL 3-PHOSPHATE GLYCOSYLTRANSFERASE"/>
    <property type="match status" value="1"/>
</dbReference>
<keyword evidence="2 4" id="KW-0808">Transferase</keyword>
<evidence type="ECO:0000256" key="1">
    <source>
        <dbReference type="ARBA" id="ARBA00022676"/>
    </source>
</evidence>
<dbReference type="Pfam" id="PF13439">
    <property type="entry name" value="Glyco_transf_4"/>
    <property type="match status" value="1"/>
</dbReference>
<protein>
    <submittedName>
        <fullName evidence="4">Glycosyl transferase group 1</fullName>
    </submittedName>
</protein>
<dbReference type="PANTHER" id="PTHR12526">
    <property type="entry name" value="GLYCOSYLTRANSFERASE"/>
    <property type="match status" value="1"/>
</dbReference>
<sequence length="420" mass="45978">MKILFCVFQALLGGHVLSASTVAREMQSCGHEVVFAGKEGRMSPIIAENIPFFPVEIPIYQGDRETYFTWSSLHAISELRSLIREQQVDLVHAFDARSYFHCYPAALLEGVPVLCTLCGGVDPYYNLPRAPKLIVFSEEQKAKMVRQYRWEAGKVEVVRTRLDLGRIQAREAKLDDDLMRQTRLISGVPKIMMISSFDDSKIASIYNALDAVESLLSGGRRVQAVFIGGKGPLHDQVKERAQKINAHFGIDSVVLTGPIVDAFRLLQVATVVLGVGRSAFEGMVYGKPTIVVGRNGFAGVVAPEGIDEIAYYNFSGRNQGTQVPPTALAAEIAALLDDPGKAASAGDFGRDFVMREIDVKCGAARIEAIYRGMMAPSSMGSLFLNAASFIKSLVPIAYDNAAHRPKTYIKKLIRNARMAG</sequence>
<dbReference type="InterPro" id="IPR028098">
    <property type="entry name" value="Glyco_trans_4-like_N"/>
</dbReference>
<dbReference type="HOGENOM" id="CLU_009583_0_3_7"/>
<dbReference type="AlphaFoldDB" id="C6DZV7"/>
<feature type="domain" description="Glycosyltransferase subfamily 4-like N-terminal" evidence="3">
    <location>
        <begin position="13"/>
        <end position="163"/>
    </location>
</feature>
<dbReference type="KEGG" id="gem:GM21_2458"/>
<evidence type="ECO:0000259" key="3">
    <source>
        <dbReference type="Pfam" id="PF13439"/>
    </source>
</evidence>
<name>C6DZV7_GEOSM</name>
<dbReference type="GO" id="GO:0016757">
    <property type="term" value="F:glycosyltransferase activity"/>
    <property type="evidence" value="ECO:0007669"/>
    <property type="project" value="UniProtKB-KW"/>
</dbReference>
<dbReference type="Gene3D" id="3.40.50.2000">
    <property type="entry name" value="Glycogen Phosphorylase B"/>
    <property type="match status" value="2"/>
</dbReference>
<reference evidence="4" key="1">
    <citation type="submission" date="2009-07" db="EMBL/GenBank/DDBJ databases">
        <title>Complete sequence of Geobacter sp. M21.</title>
        <authorList>
            <consortium name="US DOE Joint Genome Institute"/>
            <person name="Lucas S."/>
            <person name="Copeland A."/>
            <person name="Lapidus A."/>
            <person name="Glavina del Rio T."/>
            <person name="Dalin E."/>
            <person name="Tice H."/>
            <person name="Bruce D."/>
            <person name="Goodwin L."/>
            <person name="Pitluck S."/>
            <person name="Saunders E."/>
            <person name="Brettin T."/>
            <person name="Detter J.C."/>
            <person name="Han C."/>
            <person name="Larimer F."/>
            <person name="Land M."/>
            <person name="Hauser L."/>
            <person name="Kyrpides N."/>
            <person name="Ovchinnikova G."/>
            <person name="Lovley D."/>
        </authorList>
    </citation>
    <scope>NUCLEOTIDE SEQUENCE [LARGE SCALE GENOMIC DNA]</scope>
    <source>
        <strain evidence="4">M21</strain>
    </source>
</reference>
<proteinExistence type="predicted"/>
<gene>
    <name evidence="4" type="ordered locus">GM21_2458</name>
</gene>
<accession>C6DZV7</accession>
<dbReference type="CAZy" id="GT4">
    <property type="family name" value="Glycosyltransferase Family 4"/>
</dbReference>
<evidence type="ECO:0000313" key="4">
    <source>
        <dbReference type="EMBL" id="ACT18501.1"/>
    </source>
</evidence>
<organism evidence="4">
    <name type="scientific">Geobacter sp. (strain M21)</name>
    <dbReference type="NCBI Taxonomy" id="443144"/>
    <lineage>
        <taxon>Bacteria</taxon>
        <taxon>Pseudomonadati</taxon>
        <taxon>Thermodesulfobacteriota</taxon>
        <taxon>Desulfuromonadia</taxon>
        <taxon>Geobacterales</taxon>
        <taxon>Geobacteraceae</taxon>
        <taxon>Geobacter</taxon>
    </lineage>
</organism>
<evidence type="ECO:0000256" key="2">
    <source>
        <dbReference type="ARBA" id="ARBA00022679"/>
    </source>
</evidence>